<dbReference type="Proteomes" id="UP000003423">
    <property type="component" value="Unassembled WGS sequence"/>
</dbReference>
<dbReference type="AlphaFoldDB" id="I3D364"/>
<name>I3D364_9ARCH</name>
<dbReference type="GO" id="GO:0042619">
    <property type="term" value="P:poly-hydroxybutyrate biosynthetic process"/>
    <property type="evidence" value="ECO:0007669"/>
    <property type="project" value="InterPro"/>
</dbReference>
<dbReference type="RefSeq" id="WP_008298816.1">
    <property type="nucleotide sequence ID" value="NZ_AEXL02000082.1"/>
</dbReference>
<comment type="caution">
    <text evidence="2">The sequence shown here is derived from an EMBL/GenBank/DDBJ whole genome shotgun (WGS) entry which is preliminary data.</text>
</comment>
<evidence type="ECO:0000259" key="1">
    <source>
        <dbReference type="Pfam" id="PF07167"/>
    </source>
</evidence>
<reference evidence="2 3" key="1">
    <citation type="journal article" date="2012" name="J. Bacteriol.">
        <title>Genome sequence of "Candidatus Nitrosopumilus salaria" BD31, an ammonia-oxidizing archaeon from the San Francisco Bay estuary.</title>
        <authorList>
            <person name="Mosier A.C."/>
            <person name="Allen E.E."/>
            <person name="Kim M."/>
            <person name="Ferriera S."/>
            <person name="Francis C.A."/>
        </authorList>
    </citation>
    <scope>NUCLEOTIDE SEQUENCE [LARGE SCALE GENOMIC DNA]</scope>
    <source>
        <strain evidence="2 3">BD31</strain>
    </source>
</reference>
<feature type="domain" description="Poly-beta-hydroxybutyrate polymerase N-terminal" evidence="1">
    <location>
        <begin position="123"/>
        <end position="175"/>
    </location>
</feature>
<proteinExistence type="predicted"/>
<protein>
    <recommendedName>
        <fullName evidence="1">Poly-beta-hydroxybutyrate polymerase N-terminal domain-containing protein</fullName>
    </recommendedName>
</protein>
<evidence type="ECO:0000313" key="3">
    <source>
        <dbReference type="Proteomes" id="UP000003423"/>
    </source>
</evidence>
<dbReference type="EMBL" id="AEXL02000082">
    <property type="protein sequence ID" value="EIJ66157.1"/>
    <property type="molecule type" value="Genomic_DNA"/>
</dbReference>
<gene>
    <name evidence="2" type="ORF">BD31_I1691</name>
</gene>
<dbReference type="Pfam" id="PF07167">
    <property type="entry name" value="PhaC_N"/>
    <property type="match status" value="1"/>
</dbReference>
<sequence>MSIFNHNTFQKFSSSYIDYVLNQNQLFVQYNAILADSISKTLLENNITLTNFLSNDAQSKMRKTFDQEFREKIKKDGFVNSLSKTMDSWFTLSEYFGIGRWYKKSVDQFSILNKMLEPLRDNLNRTDSESIKMDGQYHLLHYNSKKVKQDPILIVYSLINRHYILDLLPKISVVKTFYR</sequence>
<dbReference type="InterPro" id="IPR010941">
    <property type="entry name" value="PhaC_N"/>
</dbReference>
<dbReference type="PATRIC" id="fig|859350.6.peg.812"/>
<evidence type="ECO:0000313" key="2">
    <source>
        <dbReference type="EMBL" id="EIJ66157.1"/>
    </source>
</evidence>
<accession>I3D364</accession>
<organism evidence="2 3">
    <name type="scientific">Candidatus Nitrosopumilus salarius BD31</name>
    <dbReference type="NCBI Taxonomy" id="859350"/>
    <lineage>
        <taxon>Archaea</taxon>
        <taxon>Nitrososphaerota</taxon>
        <taxon>Nitrososphaeria</taxon>
        <taxon>Nitrosopumilales</taxon>
        <taxon>Nitrosopumilaceae</taxon>
        <taxon>Nitrosopumilus</taxon>
    </lineage>
</organism>
<keyword evidence="3" id="KW-1185">Reference proteome</keyword>